<protein>
    <submittedName>
        <fullName evidence="2">Transporter</fullName>
    </submittedName>
</protein>
<dbReference type="Proteomes" id="UP000184997">
    <property type="component" value="Unassembled WGS sequence"/>
</dbReference>
<sequence length="49" mass="4993">MMPIARGFSGDSSFRAPMAIAVIGGLIASTLLSLIVIPAAFTVVDDLGE</sequence>
<evidence type="ECO:0000313" key="2">
    <source>
        <dbReference type="EMBL" id="SBV87913.1"/>
    </source>
</evidence>
<dbReference type="SUPFAM" id="SSF82866">
    <property type="entry name" value="Multidrug efflux transporter AcrB transmembrane domain"/>
    <property type="match status" value="1"/>
</dbReference>
<evidence type="ECO:0000313" key="3">
    <source>
        <dbReference type="Proteomes" id="UP000184997"/>
    </source>
</evidence>
<gene>
    <name evidence="2" type="ORF">XTGNCPPB3709_1844</name>
</gene>
<dbReference type="AlphaFoldDB" id="A0A1M4IHJ5"/>
<dbReference type="GO" id="GO:0042910">
    <property type="term" value="F:xenobiotic transmembrane transporter activity"/>
    <property type="evidence" value="ECO:0007669"/>
    <property type="project" value="TreeGrafter"/>
</dbReference>
<dbReference type="PANTHER" id="PTHR32063">
    <property type="match status" value="1"/>
</dbReference>
<organism evidence="2 3">
    <name type="scientific">Xanthomonas graminis pv. graminis</name>
    <dbReference type="NCBI Taxonomy" id="134874"/>
    <lineage>
        <taxon>Bacteria</taxon>
        <taxon>Pseudomonadati</taxon>
        <taxon>Pseudomonadota</taxon>
        <taxon>Gammaproteobacteria</taxon>
        <taxon>Lysobacterales</taxon>
        <taxon>Lysobacteraceae</taxon>
        <taxon>Xanthomonas</taxon>
        <taxon>Xanthomonas translucens group</taxon>
        <taxon>Xanthomonas graminis</taxon>
    </lineage>
</organism>
<keyword evidence="1" id="KW-1133">Transmembrane helix</keyword>
<dbReference type="EMBL" id="FLUK01000144">
    <property type="protein sequence ID" value="SBV87913.1"/>
    <property type="molecule type" value="Genomic_DNA"/>
</dbReference>
<keyword evidence="1" id="KW-0472">Membrane</keyword>
<evidence type="ECO:0000256" key="1">
    <source>
        <dbReference type="SAM" id="Phobius"/>
    </source>
</evidence>
<keyword evidence="1" id="KW-0812">Transmembrane</keyword>
<dbReference type="GO" id="GO:0005886">
    <property type="term" value="C:plasma membrane"/>
    <property type="evidence" value="ECO:0007669"/>
    <property type="project" value="TreeGrafter"/>
</dbReference>
<reference evidence="3" key="1">
    <citation type="submission" date="2016-07" db="EMBL/GenBank/DDBJ databases">
        <authorList>
            <person name="Florea S."/>
            <person name="Webb J.S."/>
            <person name="Jaromczyk J."/>
            <person name="Schardl C.L."/>
        </authorList>
    </citation>
    <scope>NUCLEOTIDE SEQUENCE [LARGE SCALE GENOMIC DNA]</scope>
</reference>
<dbReference type="Gene3D" id="1.20.1640.10">
    <property type="entry name" value="Multidrug efflux transporter AcrB transmembrane domain"/>
    <property type="match status" value="1"/>
</dbReference>
<name>A0A1M4IHJ5_9XANT</name>
<feature type="transmembrane region" description="Helical" evidence="1">
    <location>
        <begin position="20"/>
        <end position="44"/>
    </location>
</feature>
<dbReference type="PANTHER" id="PTHR32063:SF77">
    <property type="entry name" value="ACR FAMILY TRANSPORT PROTEIN"/>
    <property type="match status" value="1"/>
</dbReference>
<proteinExistence type="predicted"/>
<dbReference type="InterPro" id="IPR001036">
    <property type="entry name" value="Acrflvin-R"/>
</dbReference>
<accession>A0A1M4IHJ5</accession>
<dbReference type="Pfam" id="PF00873">
    <property type="entry name" value="ACR_tran"/>
    <property type="match status" value="1"/>
</dbReference>